<evidence type="ECO:0000256" key="5">
    <source>
        <dbReference type="ARBA" id="ARBA00022692"/>
    </source>
</evidence>
<dbReference type="GO" id="GO:0000030">
    <property type="term" value="F:mannosyltransferase activity"/>
    <property type="evidence" value="ECO:0007669"/>
    <property type="project" value="InterPro"/>
</dbReference>
<proteinExistence type="predicted"/>
<feature type="transmembrane region" description="Helical" evidence="8">
    <location>
        <begin position="128"/>
        <end position="144"/>
    </location>
</feature>
<dbReference type="InterPro" id="IPR003342">
    <property type="entry name" value="ArnT-like_N"/>
</dbReference>
<dbReference type="AlphaFoldDB" id="A0A3B0W6M9"/>
<evidence type="ECO:0000256" key="3">
    <source>
        <dbReference type="ARBA" id="ARBA00022676"/>
    </source>
</evidence>
<feature type="transmembrane region" description="Helical" evidence="8">
    <location>
        <begin position="72"/>
        <end position="92"/>
    </location>
</feature>
<evidence type="ECO:0000256" key="2">
    <source>
        <dbReference type="ARBA" id="ARBA00022475"/>
    </source>
</evidence>
<feature type="non-terminal residue" evidence="10">
    <location>
        <position position="187"/>
    </location>
</feature>
<dbReference type="PANTHER" id="PTHR33908">
    <property type="entry name" value="MANNOSYLTRANSFERASE YKCB-RELATED"/>
    <property type="match status" value="1"/>
</dbReference>
<feature type="transmembrane region" description="Helical" evidence="8">
    <location>
        <begin position="104"/>
        <end position="122"/>
    </location>
</feature>
<dbReference type="InterPro" id="IPR050297">
    <property type="entry name" value="LipidA_mod_glycosyltrf_83"/>
</dbReference>
<evidence type="ECO:0000256" key="1">
    <source>
        <dbReference type="ARBA" id="ARBA00004651"/>
    </source>
</evidence>
<feature type="domain" description="ArnT-like N-terminal" evidence="9">
    <location>
        <begin position="45"/>
        <end position="183"/>
    </location>
</feature>
<keyword evidence="6 8" id="KW-1133">Transmembrane helix</keyword>
<keyword evidence="3" id="KW-0328">Glycosyltransferase</keyword>
<dbReference type="GO" id="GO:0008610">
    <property type="term" value="P:lipid biosynthetic process"/>
    <property type="evidence" value="ECO:0007669"/>
    <property type="project" value="UniProtKB-ARBA"/>
</dbReference>
<keyword evidence="2" id="KW-1003">Cell membrane</keyword>
<dbReference type="GO" id="GO:0006493">
    <property type="term" value="P:protein O-linked glycosylation"/>
    <property type="evidence" value="ECO:0007669"/>
    <property type="project" value="InterPro"/>
</dbReference>
<dbReference type="Pfam" id="PF02366">
    <property type="entry name" value="PMT"/>
    <property type="match status" value="1"/>
</dbReference>
<keyword evidence="4" id="KW-0808">Transferase</keyword>
<dbReference type="GO" id="GO:0005886">
    <property type="term" value="C:plasma membrane"/>
    <property type="evidence" value="ECO:0007669"/>
    <property type="project" value="UniProtKB-SubCell"/>
</dbReference>
<organism evidence="10">
    <name type="scientific">hydrothermal vent metagenome</name>
    <dbReference type="NCBI Taxonomy" id="652676"/>
    <lineage>
        <taxon>unclassified sequences</taxon>
        <taxon>metagenomes</taxon>
        <taxon>ecological metagenomes</taxon>
    </lineage>
</organism>
<protein>
    <recommendedName>
        <fullName evidence="9">ArnT-like N-terminal domain-containing protein</fullName>
    </recommendedName>
</protein>
<evidence type="ECO:0000256" key="6">
    <source>
        <dbReference type="ARBA" id="ARBA00022989"/>
    </source>
</evidence>
<evidence type="ECO:0000256" key="7">
    <source>
        <dbReference type="ARBA" id="ARBA00023136"/>
    </source>
</evidence>
<gene>
    <name evidence="10" type="ORF">MNBD_GAMMA02-1350</name>
</gene>
<evidence type="ECO:0000259" key="9">
    <source>
        <dbReference type="Pfam" id="PF02366"/>
    </source>
</evidence>
<feature type="transmembrane region" description="Helical" evidence="8">
    <location>
        <begin position="9"/>
        <end position="27"/>
    </location>
</feature>
<sequence>MLKKTTAKTYFLFAYILIGSVQIYAAFNHQLFGDEAFYWLEGQWLAYSYSEVPGWTPWTHAFMDWLLPKHHFFIRIPNLMAAFSIPWLGIFISRALAGDKTNCWLTGLLLLSLPILGVAGTLAIPDVWMVFFTLLSIGCLIQAINSKQRIYFITLGLVLALGINVHLRFWLVILITCGVVFWQFRAH</sequence>
<dbReference type="EMBL" id="UOFA01000383">
    <property type="protein sequence ID" value="VAW48080.1"/>
    <property type="molecule type" value="Genomic_DNA"/>
</dbReference>
<name>A0A3B0W6M9_9ZZZZ</name>
<keyword evidence="7 8" id="KW-0472">Membrane</keyword>
<accession>A0A3B0W6M9</accession>
<dbReference type="GO" id="GO:0016763">
    <property type="term" value="F:pentosyltransferase activity"/>
    <property type="evidence" value="ECO:0007669"/>
    <property type="project" value="TreeGrafter"/>
</dbReference>
<comment type="subcellular location">
    <subcellularLocation>
        <location evidence="1">Cell membrane</location>
        <topology evidence="1">Multi-pass membrane protein</topology>
    </subcellularLocation>
</comment>
<dbReference type="PANTHER" id="PTHR33908:SF11">
    <property type="entry name" value="MEMBRANE PROTEIN"/>
    <property type="match status" value="1"/>
</dbReference>
<evidence type="ECO:0000256" key="4">
    <source>
        <dbReference type="ARBA" id="ARBA00022679"/>
    </source>
</evidence>
<evidence type="ECO:0000256" key="8">
    <source>
        <dbReference type="SAM" id="Phobius"/>
    </source>
</evidence>
<feature type="transmembrane region" description="Helical" evidence="8">
    <location>
        <begin position="151"/>
        <end position="184"/>
    </location>
</feature>
<keyword evidence="5 8" id="KW-0812">Transmembrane</keyword>
<evidence type="ECO:0000313" key="10">
    <source>
        <dbReference type="EMBL" id="VAW48080.1"/>
    </source>
</evidence>
<reference evidence="10" key="1">
    <citation type="submission" date="2018-06" db="EMBL/GenBank/DDBJ databases">
        <authorList>
            <person name="Zhirakovskaya E."/>
        </authorList>
    </citation>
    <scope>NUCLEOTIDE SEQUENCE</scope>
</reference>